<dbReference type="PROSITE" id="PS51391">
    <property type="entry name" value="CID"/>
    <property type="match status" value="1"/>
</dbReference>
<dbReference type="GO" id="GO:0006874">
    <property type="term" value="P:intracellular calcium ion homeostasis"/>
    <property type="evidence" value="ECO:0007669"/>
    <property type="project" value="TreeGrafter"/>
</dbReference>
<feature type="compositionally biased region" description="Low complexity" evidence="1">
    <location>
        <begin position="346"/>
        <end position="369"/>
    </location>
</feature>
<dbReference type="GO" id="GO:0048471">
    <property type="term" value="C:perinuclear region of cytoplasm"/>
    <property type="evidence" value="ECO:0007669"/>
    <property type="project" value="TreeGrafter"/>
</dbReference>
<dbReference type="Gene3D" id="1.25.40.90">
    <property type="match status" value="1"/>
</dbReference>
<feature type="compositionally biased region" description="Pro residues" evidence="1">
    <location>
        <begin position="540"/>
        <end position="550"/>
    </location>
</feature>
<sequence length="581" mass="63543">MASAELTVAKAALSGALFRADLRSCSRDEIESMLLLLNTAVSECSPPNVQRFKHWALSNLVPSATRVPPFCKYLVALAGSFGADGETARANDDAQLKRRRLPSAKRRRLHVLYILNDILYHVKFRTRDESFAEKLAPTLPTLVRSASSFSNAPKHIKKVRDLVALWEEQGYFDHSFADKLRAAIDEAPSLADEARDDAPSANATARAAKSAPYVMPSMHGDPTTPWYDLPAGNWLPVLEPNSTRPMNPLMIKPLVLSPGPADKGLVEAVKKLLVDVEEIYSKNVDAKAPIPNVSQMGELIGVDGMDDDVLGGQTYYGWSREFCKKMQLRKRGGPGRESGRGRSRSARSSASYSRSPTRSRSPRCSSESPVWPSFKRSRLSGSPRGRNRSRSRSPRRSHSRGRDHRRSRSYSSSRSPSSPRRPQGRGFSSTKPGHGRSRSRSYSPAPAYPTTGFHPSNNDGYRPPPAPPPFPPPPSVAPQIPPQMGFGQYHPPPPPPPPALSSLYGQWPAAPFPHPPPPPHSNFQFVGGWAPAQTPAAGLPVPPPPPPPPQDMYQPYQHGQGGNGNYRGGRGGYGRGGRGRW</sequence>
<dbReference type="PANTHER" id="PTHR12323:SF0">
    <property type="entry name" value="CALCIUM HOMEOSTASIS ENDOPLASMIC RETICULUM PROTEIN"/>
    <property type="match status" value="1"/>
</dbReference>
<gene>
    <name evidence="3" type="ORF">QBC34DRAFT_396581</name>
</gene>
<evidence type="ECO:0000313" key="4">
    <source>
        <dbReference type="Proteomes" id="UP001321760"/>
    </source>
</evidence>
<dbReference type="EMBL" id="MU865921">
    <property type="protein sequence ID" value="KAK4453198.1"/>
    <property type="molecule type" value="Genomic_DNA"/>
</dbReference>
<feature type="compositionally biased region" description="Low complexity" evidence="1">
    <location>
        <begin position="440"/>
        <end position="449"/>
    </location>
</feature>
<protein>
    <recommendedName>
        <fullName evidence="2">CID domain-containing protein</fullName>
    </recommendedName>
</protein>
<dbReference type="Proteomes" id="UP001321760">
    <property type="component" value="Unassembled WGS sequence"/>
</dbReference>
<feature type="region of interest" description="Disordered" evidence="1">
    <location>
        <begin position="327"/>
        <end position="581"/>
    </location>
</feature>
<dbReference type="PANTHER" id="PTHR12323">
    <property type="entry name" value="SR-RELATED CTD ASSOCIATED FACTOR 6"/>
    <property type="match status" value="1"/>
</dbReference>
<evidence type="ECO:0000259" key="2">
    <source>
        <dbReference type="PROSITE" id="PS51391"/>
    </source>
</evidence>
<feature type="compositionally biased region" description="Pro residues" evidence="1">
    <location>
        <begin position="462"/>
        <end position="481"/>
    </location>
</feature>
<feature type="compositionally biased region" description="Low complexity" evidence="1">
    <location>
        <begin position="409"/>
        <end position="429"/>
    </location>
</feature>
<reference evidence="3" key="2">
    <citation type="submission" date="2023-05" db="EMBL/GenBank/DDBJ databases">
        <authorList>
            <consortium name="Lawrence Berkeley National Laboratory"/>
            <person name="Steindorff A."/>
            <person name="Hensen N."/>
            <person name="Bonometti L."/>
            <person name="Westerberg I."/>
            <person name="Brannstrom I.O."/>
            <person name="Guillou S."/>
            <person name="Cros-Aarteil S."/>
            <person name="Calhoun S."/>
            <person name="Haridas S."/>
            <person name="Kuo A."/>
            <person name="Mondo S."/>
            <person name="Pangilinan J."/>
            <person name="Riley R."/>
            <person name="Labutti K."/>
            <person name="Andreopoulos B."/>
            <person name="Lipzen A."/>
            <person name="Chen C."/>
            <person name="Yanf M."/>
            <person name="Daum C."/>
            <person name="Ng V."/>
            <person name="Clum A."/>
            <person name="Ohm R."/>
            <person name="Martin F."/>
            <person name="Silar P."/>
            <person name="Natvig D."/>
            <person name="Lalanne C."/>
            <person name="Gautier V."/>
            <person name="Ament-Velasquez S.L."/>
            <person name="Kruys A."/>
            <person name="Hutchinson M.I."/>
            <person name="Powell A.J."/>
            <person name="Barry K."/>
            <person name="Miller A.N."/>
            <person name="Grigoriev I.V."/>
            <person name="Debuchy R."/>
            <person name="Gladieux P."/>
            <person name="Thoren M.H."/>
            <person name="Johannesson H."/>
        </authorList>
    </citation>
    <scope>NUCLEOTIDE SEQUENCE</scope>
    <source>
        <strain evidence="3">PSN243</strain>
    </source>
</reference>
<reference evidence="3" key="1">
    <citation type="journal article" date="2023" name="Mol. Phylogenet. Evol.">
        <title>Genome-scale phylogeny and comparative genomics of the fungal order Sordariales.</title>
        <authorList>
            <person name="Hensen N."/>
            <person name="Bonometti L."/>
            <person name="Westerberg I."/>
            <person name="Brannstrom I.O."/>
            <person name="Guillou S."/>
            <person name="Cros-Aarteil S."/>
            <person name="Calhoun S."/>
            <person name="Haridas S."/>
            <person name="Kuo A."/>
            <person name="Mondo S."/>
            <person name="Pangilinan J."/>
            <person name="Riley R."/>
            <person name="LaButti K."/>
            <person name="Andreopoulos B."/>
            <person name="Lipzen A."/>
            <person name="Chen C."/>
            <person name="Yan M."/>
            <person name="Daum C."/>
            <person name="Ng V."/>
            <person name="Clum A."/>
            <person name="Steindorff A."/>
            <person name="Ohm R.A."/>
            <person name="Martin F."/>
            <person name="Silar P."/>
            <person name="Natvig D.O."/>
            <person name="Lalanne C."/>
            <person name="Gautier V."/>
            <person name="Ament-Velasquez S.L."/>
            <person name="Kruys A."/>
            <person name="Hutchinson M.I."/>
            <person name="Powell A.J."/>
            <person name="Barry K."/>
            <person name="Miller A.N."/>
            <person name="Grigoriev I.V."/>
            <person name="Debuchy R."/>
            <person name="Gladieux P."/>
            <person name="Hiltunen Thoren M."/>
            <person name="Johannesson H."/>
        </authorList>
    </citation>
    <scope>NUCLEOTIDE SEQUENCE</scope>
    <source>
        <strain evidence="3">PSN243</strain>
    </source>
</reference>
<proteinExistence type="predicted"/>
<dbReference type="Pfam" id="PF04818">
    <property type="entry name" value="CID"/>
    <property type="match status" value="1"/>
</dbReference>
<dbReference type="InterPro" id="IPR006569">
    <property type="entry name" value="CID_dom"/>
</dbReference>
<feature type="domain" description="CID" evidence="2">
    <location>
        <begin position="25"/>
        <end position="188"/>
    </location>
</feature>
<comment type="caution">
    <text evidence="3">The sequence shown here is derived from an EMBL/GenBank/DDBJ whole genome shotgun (WGS) entry which is preliminary data.</text>
</comment>
<dbReference type="InterPro" id="IPR008942">
    <property type="entry name" value="ENTH_VHS"/>
</dbReference>
<organism evidence="3 4">
    <name type="scientific">Podospora aff. communis PSN243</name>
    <dbReference type="NCBI Taxonomy" id="3040156"/>
    <lineage>
        <taxon>Eukaryota</taxon>
        <taxon>Fungi</taxon>
        <taxon>Dikarya</taxon>
        <taxon>Ascomycota</taxon>
        <taxon>Pezizomycotina</taxon>
        <taxon>Sordariomycetes</taxon>
        <taxon>Sordariomycetidae</taxon>
        <taxon>Sordariales</taxon>
        <taxon>Podosporaceae</taxon>
        <taxon>Podospora</taxon>
    </lineage>
</organism>
<keyword evidence="4" id="KW-1185">Reference proteome</keyword>
<name>A0AAV9GXV9_9PEZI</name>
<feature type="compositionally biased region" description="Pro residues" evidence="1">
    <location>
        <begin position="490"/>
        <end position="499"/>
    </location>
</feature>
<evidence type="ECO:0000313" key="3">
    <source>
        <dbReference type="EMBL" id="KAK4453198.1"/>
    </source>
</evidence>
<feature type="compositionally biased region" description="Pro residues" evidence="1">
    <location>
        <begin position="510"/>
        <end position="520"/>
    </location>
</feature>
<dbReference type="AlphaFoldDB" id="A0AAV9GXV9"/>
<evidence type="ECO:0000256" key="1">
    <source>
        <dbReference type="SAM" id="MobiDB-lite"/>
    </source>
</evidence>
<feature type="compositionally biased region" description="Basic residues" evidence="1">
    <location>
        <begin position="385"/>
        <end position="408"/>
    </location>
</feature>
<feature type="compositionally biased region" description="Gly residues" evidence="1">
    <location>
        <begin position="559"/>
        <end position="581"/>
    </location>
</feature>
<accession>A0AAV9GXV9</accession>